<evidence type="ECO:0000256" key="2">
    <source>
        <dbReference type="ARBA" id="ARBA00022676"/>
    </source>
</evidence>
<evidence type="ECO:0000259" key="4">
    <source>
        <dbReference type="Pfam" id="PF00535"/>
    </source>
</evidence>
<dbReference type="SUPFAM" id="SSF53448">
    <property type="entry name" value="Nucleotide-diphospho-sugar transferases"/>
    <property type="match status" value="1"/>
</dbReference>
<keyword evidence="2" id="KW-0328">Glycosyltransferase</keyword>
<name>A0A511B2F7_9PROT</name>
<evidence type="ECO:0000313" key="5">
    <source>
        <dbReference type="EMBL" id="GEK94625.1"/>
    </source>
</evidence>
<accession>A0A511B2F7</accession>
<sequence>MSLNAADFDRTGTVSRAAFAGYGHEVTASERAAWRDAMSARAQEAFHRGQQLIAHGRLADGVFWLGRAERLARNTPNVSFAYATAALANGQIEACLVRVQRLKAEFGLREAAFIEPICFARLGDVPKAVAAMGWALARYHASSELHVLAQELTKRGKKPGWCTLSNSGVLLVEAAGPVTLALDGQICHSADNNCFELPENWQQAERLDVRVGRRHVLGSPVDIRSITRCESLVWPEERGVSGWIWHPAEPDFVPCVTVDGLPAVYVEAYATDVDSEVPLSRPRSFHFAVSAFQESKSRLLMIRDGNGRPLTGAPLRPALGRLLAGDLHLLPVDLRPRPVGNWPKRAFSPRAKRGCAVVIPVYRDKACTLACLRSVLDTVAADVQIVVVEDATPERDLEVALDEIAQQDGRIILLRNSVNLGFPASANRGMREVRGRDVVLLNSDTLVPSGWLERLIAWLDLGDVGTATPFSNDASILSYPSVTVANDVPSPAQVRLLDKVCQQVSSNTAIELPTANGFCMAIAAECLEETGYFREDLFAQGYGEENDFSLRASAKGFRHVAATDLYVGHVGSASFGSSRRALMARNLQTINALHPGYDEYVAAFIALDPLADMRRNIDIARLQKECGRRSSVLLVQHDAGGGVGRVVRERAEAFEADGLCVVAIRPTSSGCGLEAGGKPGSFPALKFDLPSELPLLLMLLRSIRVQLIEWHHLVGHASTIRHLHTELGVPYEIFIHDHVWFCPRISLLDGQGRYCGEPDVMGCVRCIDRWGSYLGEDITVPQLLKRSRTELSYARRLMAPTHDTARRLERHFPGLAVDVTPLENDAALSTLPKFPVKSGAHSLKICVVGGISRWKGFDFLLAVARDVRKRGLPIEFVLVGHSPDDDALISNGIAVTGEYQEQDVGDLIKAQSPDLGFISSIAPETWCYALSQIWRAGLDVVCFDLGAQGERVRQSGRGAVFPLGVPPEMFADLILRYWRNR</sequence>
<dbReference type="GO" id="GO:0016757">
    <property type="term" value="F:glycosyltransferase activity"/>
    <property type="evidence" value="ECO:0007669"/>
    <property type="project" value="UniProtKB-KW"/>
</dbReference>
<evidence type="ECO:0000313" key="6">
    <source>
        <dbReference type="Proteomes" id="UP000321230"/>
    </source>
</evidence>
<evidence type="ECO:0000256" key="1">
    <source>
        <dbReference type="ARBA" id="ARBA00006739"/>
    </source>
</evidence>
<evidence type="ECO:0000256" key="3">
    <source>
        <dbReference type="ARBA" id="ARBA00022679"/>
    </source>
</evidence>
<reference evidence="5 6" key="1">
    <citation type="submission" date="2019-07" db="EMBL/GenBank/DDBJ databases">
        <title>Whole genome shotgun sequence of Gluconobacter wancherniae NBRC 103581.</title>
        <authorList>
            <person name="Hosoyama A."/>
            <person name="Uohara A."/>
            <person name="Ohji S."/>
            <person name="Ichikawa N."/>
        </authorList>
    </citation>
    <scope>NUCLEOTIDE SEQUENCE [LARGE SCALE GENOMIC DNA]</scope>
    <source>
        <strain evidence="5 6">NBRC 103581</strain>
    </source>
</reference>
<proteinExistence type="inferred from homology"/>
<organism evidence="5 6">
    <name type="scientific">Gluconobacter wancherniae NBRC 103581</name>
    <dbReference type="NCBI Taxonomy" id="656744"/>
    <lineage>
        <taxon>Bacteria</taxon>
        <taxon>Pseudomonadati</taxon>
        <taxon>Pseudomonadota</taxon>
        <taxon>Alphaproteobacteria</taxon>
        <taxon>Acetobacterales</taxon>
        <taxon>Acetobacteraceae</taxon>
        <taxon>Gluconobacter</taxon>
    </lineage>
</organism>
<feature type="domain" description="Glycosyltransferase 2-like" evidence="4">
    <location>
        <begin position="357"/>
        <end position="463"/>
    </location>
</feature>
<comment type="caution">
    <text evidence="5">The sequence shown here is derived from an EMBL/GenBank/DDBJ whole genome shotgun (WGS) entry which is preliminary data.</text>
</comment>
<gene>
    <name evidence="5" type="ORF">GWA01_23950</name>
</gene>
<keyword evidence="3" id="KW-0808">Transferase</keyword>
<dbReference type="Pfam" id="PF13692">
    <property type="entry name" value="Glyco_trans_1_4"/>
    <property type="match status" value="1"/>
</dbReference>
<dbReference type="InterPro" id="IPR029044">
    <property type="entry name" value="Nucleotide-diphossugar_trans"/>
</dbReference>
<dbReference type="AlphaFoldDB" id="A0A511B2F7"/>
<dbReference type="Proteomes" id="UP000321230">
    <property type="component" value="Unassembled WGS sequence"/>
</dbReference>
<protein>
    <recommendedName>
        <fullName evidence="4">Glycosyltransferase 2-like domain-containing protein</fullName>
    </recommendedName>
</protein>
<dbReference type="Gene3D" id="3.90.550.10">
    <property type="entry name" value="Spore Coat Polysaccharide Biosynthesis Protein SpsA, Chain A"/>
    <property type="match status" value="1"/>
</dbReference>
<dbReference type="PANTHER" id="PTHR43179">
    <property type="entry name" value="RHAMNOSYLTRANSFERASE WBBL"/>
    <property type="match status" value="1"/>
</dbReference>
<keyword evidence="6" id="KW-1185">Reference proteome</keyword>
<dbReference type="EMBL" id="BJUZ01000004">
    <property type="protein sequence ID" value="GEK94625.1"/>
    <property type="molecule type" value="Genomic_DNA"/>
</dbReference>
<comment type="similarity">
    <text evidence="1">Belongs to the glycosyltransferase 2 family.</text>
</comment>
<dbReference type="InterPro" id="IPR001173">
    <property type="entry name" value="Glyco_trans_2-like"/>
</dbReference>
<dbReference type="PANTHER" id="PTHR43179:SF12">
    <property type="entry name" value="GALACTOFURANOSYLTRANSFERASE GLFT2"/>
    <property type="match status" value="1"/>
</dbReference>
<dbReference type="Pfam" id="PF00535">
    <property type="entry name" value="Glycos_transf_2"/>
    <property type="match status" value="1"/>
</dbReference>
<dbReference type="SUPFAM" id="SSF53756">
    <property type="entry name" value="UDP-Glycosyltransferase/glycogen phosphorylase"/>
    <property type="match status" value="1"/>
</dbReference>
<dbReference type="RefSeq" id="WP_229316086.1">
    <property type="nucleotide sequence ID" value="NZ_BARC01000001.1"/>
</dbReference>
<dbReference type="Gene3D" id="3.40.50.2000">
    <property type="entry name" value="Glycogen Phosphorylase B"/>
    <property type="match status" value="1"/>
</dbReference>